<gene>
    <name evidence="2" type="ORF">AWH49_17490</name>
</gene>
<protein>
    <recommendedName>
        <fullName evidence="4">ECF transporter S component</fullName>
    </recommendedName>
</protein>
<dbReference type="STRING" id="29332.AWH48_12535"/>
<evidence type="ECO:0000313" key="3">
    <source>
        <dbReference type="Proteomes" id="UP000076935"/>
    </source>
</evidence>
<keyword evidence="1" id="KW-0812">Transmembrane</keyword>
<comment type="caution">
    <text evidence="2">The sequence shown here is derived from an EMBL/GenBank/DDBJ whole genome shotgun (WGS) entry which is preliminary data.</text>
</comment>
<feature type="transmembrane region" description="Helical" evidence="1">
    <location>
        <begin position="123"/>
        <end position="146"/>
    </location>
</feature>
<dbReference type="Gene3D" id="1.10.1760.20">
    <property type="match status" value="1"/>
</dbReference>
<evidence type="ECO:0008006" key="4">
    <source>
        <dbReference type="Google" id="ProtNLM"/>
    </source>
</evidence>
<keyword evidence="1" id="KW-1133">Transmembrane helix</keyword>
<dbReference type="GO" id="GO:0022857">
    <property type="term" value="F:transmembrane transporter activity"/>
    <property type="evidence" value="ECO:0007669"/>
    <property type="project" value="InterPro"/>
</dbReference>
<dbReference type="AlphaFoldDB" id="A0A177L6C9"/>
<dbReference type="RefSeq" id="WP_063966270.1">
    <property type="nucleotide sequence ID" value="NZ_JBCNAN010000024.1"/>
</dbReference>
<name>A0A177L6C9_9BACI</name>
<evidence type="ECO:0000313" key="2">
    <source>
        <dbReference type="EMBL" id="OAH60261.1"/>
    </source>
</evidence>
<feature type="transmembrane region" description="Helical" evidence="1">
    <location>
        <begin position="6"/>
        <end position="24"/>
    </location>
</feature>
<proteinExistence type="predicted"/>
<organism evidence="2 3">
    <name type="scientific">Domibacillus aminovorans</name>
    <dbReference type="NCBI Taxonomy" id="29332"/>
    <lineage>
        <taxon>Bacteria</taxon>
        <taxon>Bacillati</taxon>
        <taxon>Bacillota</taxon>
        <taxon>Bacilli</taxon>
        <taxon>Bacillales</taxon>
        <taxon>Bacillaceae</taxon>
        <taxon>Domibacillus</taxon>
    </lineage>
</organism>
<evidence type="ECO:0000256" key="1">
    <source>
        <dbReference type="SAM" id="Phobius"/>
    </source>
</evidence>
<dbReference type="Pfam" id="PF12822">
    <property type="entry name" value="ECF_trnsprt"/>
    <property type="match status" value="1"/>
</dbReference>
<feature type="transmembrane region" description="Helical" evidence="1">
    <location>
        <begin position="99"/>
        <end position="117"/>
    </location>
</feature>
<accession>A0A177L6C9</accession>
<feature type="transmembrane region" description="Helical" evidence="1">
    <location>
        <begin position="36"/>
        <end position="60"/>
    </location>
</feature>
<keyword evidence="3" id="KW-1185">Reference proteome</keyword>
<feature type="transmembrane region" description="Helical" evidence="1">
    <location>
        <begin position="72"/>
        <end position="92"/>
    </location>
</feature>
<keyword evidence="1" id="KW-0472">Membrane</keyword>
<dbReference type="EMBL" id="LQWY01000044">
    <property type="protein sequence ID" value="OAH60261.1"/>
    <property type="molecule type" value="Genomic_DNA"/>
</dbReference>
<dbReference type="InterPro" id="IPR024529">
    <property type="entry name" value="ECF_trnsprt_substrate-spec"/>
</dbReference>
<sequence length="162" mass="17003">MNAKKISWLALFVSLSVVGGMIKVPAPISSVALDSFPALVAAVLLGPVAGALVGAFGHLVSALIGGLPMGPLHLLIAIEMAAIVWLFGQLYVAVRKWTAIVTFILLNGFVLPAPFILLMGMPFYIGAVPGITMAAIFNTMIAAILIPRIVPAFEKRFGHLNA</sequence>
<reference evidence="2 3" key="1">
    <citation type="submission" date="2016-01" db="EMBL/GenBank/DDBJ databases">
        <title>Investigation of taxonomic status of Bacillus aminovorans.</title>
        <authorList>
            <person name="Verma A."/>
            <person name="Pal Y."/>
            <person name="Krishnamurthi S."/>
        </authorList>
    </citation>
    <scope>NUCLEOTIDE SEQUENCE [LARGE SCALE GENOMIC DNA]</scope>
    <source>
        <strain evidence="2 3">DSM 1314</strain>
    </source>
</reference>
<dbReference type="Proteomes" id="UP000076935">
    <property type="component" value="Unassembled WGS sequence"/>
</dbReference>